<feature type="domain" description="Acyl-CoA dehydrogenase/oxidase C-terminal" evidence="6">
    <location>
        <begin position="233"/>
        <end position="374"/>
    </location>
</feature>
<dbReference type="Pfam" id="PF02771">
    <property type="entry name" value="Acyl-CoA_dh_N"/>
    <property type="match status" value="1"/>
</dbReference>
<dbReference type="PATRIC" id="fig|1330534.3.peg.663"/>
<evidence type="ECO:0000259" key="7">
    <source>
        <dbReference type="Pfam" id="PF02770"/>
    </source>
</evidence>
<dbReference type="InterPro" id="IPR036250">
    <property type="entry name" value="AcylCo_DH-like_C"/>
</dbReference>
<evidence type="ECO:0000256" key="1">
    <source>
        <dbReference type="ARBA" id="ARBA00001974"/>
    </source>
</evidence>
<evidence type="ECO:0000313" key="10">
    <source>
        <dbReference type="Proteomes" id="UP000016860"/>
    </source>
</evidence>
<evidence type="ECO:0000259" key="8">
    <source>
        <dbReference type="Pfam" id="PF02771"/>
    </source>
</evidence>
<protein>
    <submittedName>
        <fullName evidence="9">Acyl-CoA dehydrogenase</fullName>
    </submittedName>
</protein>
<dbReference type="InterPro" id="IPR046373">
    <property type="entry name" value="Acyl-CoA_Oxase/DH_mid-dom_sf"/>
</dbReference>
<dbReference type="EMBL" id="ATAY01000017">
    <property type="protein sequence ID" value="EPR13610.1"/>
    <property type="molecule type" value="Genomic_DNA"/>
</dbReference>
<dbReference type="InterPro" id="IPR006089">
    <property type="entry name" value="Acyl-CoA_DH_CS"/>
</dbReference>
<dbReference type="Pfam" id="PF02770">
    <property type="entry name" value="Acyl-CoA_dh_M"/>
    <property type="match status" value="1"/>
</dbReference>
<comment type="cofactor">
    <cofactor evidence="1 5">
        <name>FAD</name>
        <dbReference type="ChEBI" id="CHEBI:57692"/>
    </cofactor>
</comment>
<dbReference type="PANTHER" id="PTHR43884:SF12">
    <property type="entry name" value="ISOVALERYL-COA DEHYDROGENASE, MITOCHONDRIAL-RELATED"/>
    <property type="match status" value="1"/>
</dbReference>
<comment type="similarity">
    <text evidence="2 5">Belongs to the acyl-CoA dehydrogenase family.</text>
</comment>
<dbReference type="SUPFAM" id="SSF56645">
    <property type="entry name" value="Acyl-CoA dehydrogenase NM domain-like"/>
    <property type="match status" value="1"/>
</dbReference>
<dbReference type="PROSITE" id="PS00072">
    <property type="entry name" value="ACYL_COA_DH_1"/>
    <property type="match status" value="1"/>
</dbReference>
<reference evidence="9 10" key="1">
    <citation type="journal article" date="2013" name="Genome Announc.">
        <title>Draft Genome Sequence of the Cellulolytic Bacterium Clostridium papyrosolvens C7 (ATCC 700395).</title>
        <authorList>
            <person name="Zepeda V."/>
            <person name="Dassa B."/>
            <person name="Borovok I."/>
            <person name="Lamed R."/>
            <person name="Bayer E.A."/>
            <person name="Cate J.H."/>
        </authorList>
    </citation>
    <scope>NUCLEOTIDE SEQUENCE [LARGE SCALE GENOMIC DNA]</scope>
    <source>
        <strain evidence="9 10">C7</strain>
    </source>
</reference>
<dbReference type="InterPro" id="IPR009100">
    <property type="entry name" value="AcylCoA_DH/oxidase_NM_dom_sf"/>
</dbReference>
<evidence type="ECO:0000256" key="3">
    <source>
        <dbReference type="ARBA" id="ARBA00022630"/>
    </source>
</evidence>
<sequence>MIELLLDEQKDKYNEFCSFAESNVQPYASDWEREERISKDIVNKCIEQGYLGCTIPEEFNGNGWDSITYGIFTEAIARSSTSLAGLFNVHTMVMQTLLKWGTEEQKNKWLYRMCKGEILGAFALTEPDAGSDIRGIKTRFTPKGDKIILNGKKRWITFGGLADIFVVFGMMDDESGKPVACFVEKNTPGFEIIPITNMLGFKASYLAVLEFNECEVDKENIIAKPGFAFSHIAPYALDYGRVSVSFTALGIIGGCLNYCCNHVLRRKTFNSRLIDQSTIKEMITKMGVDYEAASHLCINSCKAKDMSNPNYAEKVMIAKYFTTRAAHRHADNAVQIMGATGCNENHATARYYRDSKVLEIIEGSTQIHEMILGNSFTKKFRKIEKK</sequence>
<evidence type="ECO:0000313" key="9">
    <source>
        <dbReference type="EMBL" id="EPR13610.1"/>
    </source>
</evidence>
<proteinExistence type="inferred from homology"/>
<dbReference type="GO" id="GO:0050660">
    <property type="term" value="F:flavin adenine dinucleotide binding"/>
    <property type="evidence" value="ECO:0007669"/>
    <property type="project" value="InterPro"/>
</dbReference>
<accession>U4R4U7</accession>
<dbReference type="SUPFAM" id="SSF47203">
    <property type="entry name" value="Acyl-CoA dehydrogenase C-terminal domain-like"/>
    <property type="match status" value="1"/>
</dbReference>
<dbReference type="Proteomes" id="UP000016860">
    <property type="component" value="Unassembled WGS sequence"/>
</dbReference>
<dbReference type="Gene3D" id="1.20.140.10">
    <property type="entry name" value="Butyryl-CoA Dehydrogenase, subunit A, domain 3"/>
    <property type="match status" value="1"/>
</dbReference>
<organism evidence="9 10">
    <name type="scientific">Ruminiclostridium papyrosolvens C7</name>
    <dbReference type="NCBI Taxonomy" id="1330534"/>
    <lineage>
        <taxon>Bacteria</taxon>
        <taxon>Bacillati</taxon>
        <taxon>Bacillota</taxon>
        <taxon>Clostridia</taxon>
        <taxon>Eubacteriales</taxon>
        <taxon>Oscillospiraceae</taxon>
        <taxon>Ruminiclostridium</taxon>
    </lineage>
</organism>
<dbReference type="PANTHER" id="PTHR43884">
    <property type="entry name" value="ACYL-COA DEHYDROGENASE"/>
    <property type="match status" value="1"/>
</dbReference>
<dbReference type="InterPro" id="IPR009075">
    <property type="entry name" value="AcylCo_DH/oxidase_C"/>
</dbReference>
<evidence type="ECO:0000256" key="5">
    <source>
        <dbReference type="RuleBase" id="RU362125"/>
    </source>
</evidence>
<evidence type="ECO:0000256" key="4">
    <source>
        <dbReference type="ARBA" id="ARBA00022827"/>
    </source>
</evidence>
<evidence type="ECO:0000256" key="2">
    <source>
        <dbReference type="ARBA" id="ARBA00009347"/>
    </source>
</evidence>
<dbReference type="InterPro" id="IPR006091">
    <property type="entry name" value="Acyl-CoA_Oxase/DH_mid-dom"/>
</dbReference>
<feature type="domain" description="Acyl-CoA oxidase/dehydrogenase middle" evidence="7">
    <location>
        <begin position="121"/>
        <end position="214"/>
    </location>
</feature>
<name>U4R4U7_9FIRM</name>
<keyword evidence="4 5" id="KW-0274">FAD</keyword>
<evidence type="ECO:0000259" key="6">
    <source>
        <dbReference type="Pfam" id="PF00441"/>
    </source>
</evidence>
<dbReference type="STRING" id="1330534.L323_03325"/>
<dbReference type="AlphaFoldDB" id="U4R4U7"/>
<dbReference type="RefSeq" id="WP_020814284.1">
    <property type="nucleotide sequence ID" value="NZ_ATAY01000017.1"/>
</dbReference>
<dbReference type="OrthoDB" id="9802447at2"/>
<dbReference type="GO" id="GO:0003995">
    <property type="term" value="F:acyl-CoA dehydrogenase activity"/>
    <property type="evidence" value="ECO:0007669"/>
    <property type="project" value="InterPro"/>
</dbReference>
<dbReference type="Pfam" id="PF00441">
    <property type="entry name" value="Acyl-CoA_dh_1"/>
    <property type="match status" value="1"/>
</dbReference>
<keyword evidence="3 5" id="KW-0285">Flavoprotein</keyword>
<dbReference type="Gene3D" id="1.10.540.10">
    <property type="entry name" value="Acyl-CoA dehydrogenase/oxidase, N-terminal domain"/>
    <property type="match status" value="1"/>
</dbReference>
<dbReference type="InterPro" id="IPR013786">
    <property type="entry name" value="AcylCoA_DH/ox_N"/>
</dbReference>
<dbReference type="InterPro" id="IPR037069">
    <property type="entry name" value="AcylCoA_DH/ox_N_sf"/>
</dbReference>
<keyword evidence="5" id="KW-0560">Oxidoreductase</keyword>
<gene>
    <name evidence="9" type="ORF">L323_03325</name>
</gene>
<feature type="domain" description="Acyl-CoA dehydrogenase/oxidase N-terminal" evidence="8">
    <location>
        <begin position="7"/>
        <end position="117"/>
    </location>
</feature>
<dbReference type="Gene3D" id="2.40.110.10">
    <property type="entry name" value="Butyryl-CoA Dehydrogenase, subunit A, domain 2"/>
    <property type="match status" value="1"/>
</dbReference>
<comment type="caution">
    <text evidence="9">The sequence shown here is derived from an EMBL/GenBank/DDBJ whole genome shotgun (WGS) entry which is preliminary data.</text>
</comment>